<protein>
    <submittedName>
        <fullName evidence="3">Transporter</fullName>
    </submittedName>
</protein>
<evidence type="ECO:0000313" key="4">
    <source>
        <dbReference type="Proteomes" id="UP001190465"/>
    </source>
</evidence>
<keyword evidence="4" id="KW-1185">Reference proteome</keyword>
<keyword evidence="1" id="KW-0812">Transmembrane</keyword>
<name>A0ABM9LU59_9MYCO</name>
<evidence type="ECO:0000313" key="3">
    <source>
        <dbReference type="EMBL" id="CAJ1504753.1"/>
    </source>
</evidence>
<dbReference type="Proteomes" id="UP001190465">
    <property type="component" value="Chromosome"/>
</dbReference>
<dbReference type="EMBL" id="OY726397">
    <property type="protein sequence ID" value="CAJ1504753.1"/>
    <property type="molecule type" value="Genomic_DNA"/>
</dbReference>
<feature type="transmembrane region" description="Helical" evidence="1">
    <location>
        <begin position="6"/>
        <end position="28"/>
    </location>
</feature>
<proteinExistence type="predicted"/>
<feature type="domain" description="PH" evidence="2">
    <location>
        <begin position="42"/>
        <end position="163"/>
    </location>
</feature>
<dbReference type="InterPro" id="IPR057446">
    <property type="entry name" value="PH_bac"/>
</dbReference>
<organism evidence="3 4">
    <name type="scientific">[Mycobacterium] burgundiense</name>
    <dbReference type="NCBI Taxonomy" id="3064286"/>
    <lineage>
        <taxon>Bacteria</taxon>
        <taxon>Bacillati</taxon>
        <taxon>Actinomycetota</taxon>
        <taxon>Actinomycetes</taxon>
        <taxon>Mycobacteriales</taxon>
        <taxon>Mycobacteriaceae</taxon>
        <taxon>Mycolicibacterium</taxon>
    </lineage>
</organism>
<gene>
    <name evidence="3" type="ORF">MU0053_002764</name>
</gene>
<dbReference type="RefSeq" id="WP_308478211.1">
    <property type="nucleotide sequence ID" value="NZ_OY726397.1"/>
</dbReference>
<accession>A0ABM9LU59</accession>
<reference evidence="3 4" key="1">
    <citation type="submission" date="2023-08" db="EMBL/GenBank/DDBJ databases">
        <authorList>
            <person name="Folkvardsen B D."/>
            <person name="Norman A."/>
        </authorList>
    </citation>
    <scope>NUCLEOTIDE SEQUENCE [LARGE SCALE GENOMIC DNA]</scope>
    <source>
        <strain evidence="3 4">Mu0053</strain>
    </source>
</reference>
<keyword evidence="1" id="KW-1133">Transmembrane helix</keyword>
<evidence type="ECO:0000256" key="1">
    <source>
        <dbReference type="SAM" id="Phobius"/>
    </source>
</evidence>
<evidence type="ECO:0000259" key="2">
    <source>
        <dbReference type="Pfam" id="PF25362"/>
    </source>
</evidence>
<keyword evidence="1" id="KW-0472">Membrane</keyword>
<dbReference type="Pfam" id="PF25362">
    <property type="entry name" value="bPH_11"/>
    <property type="match status" value="1"/>
</dbReference>
<sequence>MNTPTLMGSLVFAAVCALLIAFLIHLVLRGWRRRAERQLALIGQLPGLPDTVGPALIGGINGLYVGSTLAPSWQDRIAVGDWGYRSKAVLTRYPEGVMLQRSGANPIWIPDDAIVAIRTERGIAGKVMTHDGILAIRWRLPSGTEIDTGFRADDRREYRRWVSDGTDASSNGTEVL</sequence>